<dbReference type="SUPFAM" id="SSF55961">
    <property type="entry name" value="Bet v1-like"/>
    <property type="match status" value="1"/>
</dbReference>
<name>A0A097IHF2_9CORY</name>
<dbReference type="Proteomes" id="UP000029914">
    <property type="component" value="Chromosome"/>
</dbReference>
<proteinExistence type="inferred from homology"/>
<accession>A0A097IHF2</accession>
<evidence type="ECO:0000313" key="4">
    <source>
        <dbReference type="Proteomes" id="UP000029914"/>
    </source>
</evidence>
<evidence type="ECO:0000256" key="1">
    <source>
        <dbReference type="ARBA" id="ARBA00006817"/>
    </source>
</evidence>
<keyword evidence="4" id="KW-1185">Reference proteome</keyword>
<dbReference type="Pfam" id="PF08327">
    <property type="entry name" value="AHSA1"/>
    <property type="match status" value="1"/>
</dbReference>
<organism evidence="3 4">
    <name type="scientific">Corynebacterium doosanense CAU 212 = DSM 45436</name>
    <dbReference type="NCBI Taxonomy" id="558173"/>
    <lineage>
        <taxon>Bacteria</taxon>
        <taxon>Bacillati</taxon>
        <taxon>Actinomycetota</taxon>
        <taxon>Actinomycetes</taxon>
        <taxon>Mycobacteriales</taxon>
        <taxon>Corynebacteriaceae</taxon>
        <taxon>Corynebacterium</taxon>
    </lineage>
</organism>
<protein>
    <submittedName>
        <fullName evidence="3">ArsR family transcriptional regulator</fullName>
    </submittedName>
</protein>
<dbReference type="RefSeq" id="WP_018020783.1">
    <property type="nucleotide sequence ID" value="NZ_AQUX01000001.1"/>
</dbReference>
<reference evidence="3 4" key="1">
    <citation type="submission" date="2013-09" db="EMBL/GenBank/DDBJ databases">
        <title>Complete genome sequence of Corynebacterium doosanense CAU 212(T) (=DSM 45436(T)), isolated from activated sludge.</title>
        <authorList>
            <person name="Schaffert L."/>
            <person name="Albersmeier A."/>
            <person name="Kalinowski J."/>
            <person name="Ruckert C."/>
        </authorList>
    </citation>
    <scope>NUCLEOTIDE SEQUENCE [LARGE SCALE GENOMIC DNA]</scope>
    <source>
        <strain evidence="3 4">CAU 212</strain>
    </source>
</reference>
<dbReference type="InterPro" id="IPR013538">
    <property type="entry name" value="ASHA1/2-like_C"/>
</dbReference>
<dbReference type="OrthoDB" id="9815653at2"/>
<dbReference type="eggNOG" id="COG3832">
    <property type="taxonomic scope" value="Bacteria"/>
</dbReference>
<dbReference type="Gene3D" id="3.30.530.20">
    <property type="match status" value="1"/>
</dbReference>
<evidence type="ECO:0000313" key="3">
    <source>
        <dbReference type="EMBL" id="AIT61538.1"/>
    </source>
</evidence>
<comment type="similarity">
    <text evidence="1">Belongs to the AHA1 family.</text>
</comment>
<dbReference type="KEGG" id="cdo:CDOO_09850"/>
<dbReference type="EMBL" id="CP006764">
    <property type="protein sequence ID" value="AIT61538.1"/>
    <property type="molecule type" value="Genomic_DNA"/>
</dbReference>
<dbReference type="STRING" id="558173.CDOO_09850"/>
<gene>
    <name evidence="3" type="ORF">CDOO_09850</name>
</gene>
<dbReference type="HOGENOM" id="CLU_108923_4_0_11"/>
<dbReference type="AlphaFoldDB" id="A0A097IHF2"/>
<sequence length="158" mass="17717">MTDFSYPVIAYNTSAERAFAAITQRSDMDVYLGGTGPQSTWSPGDKVLWKSMPGDEFDDLDQEVLAVSAPSTLEFTWHTMGTVFDDATPEEDEERTVVRYDIEELDMPGAVKITLTHSGFQSEQSRMYQGISQGWVMILCSLKTFLESEMARSSDDSR</sequence>
<dbReference type="InterPro" id="IPR023393">
    <property type="entry name" value="START-like_dom_sf"/>
</dbReference>
<evidence type="ECO:0000259" key="2">
    <source>
        <dbReference type="Pfam" id="PF08327"/>
    </source>
</evidence>
<feature type="domain" description="Activator of Hsp90 ATPase homologue 1/2-like C-terminal" evidence="2">
    <location>
        <begin position="12"/>
        <end position="147"/>
    </location>
</feature>